<feature type="region of interest" description="Disordered" evidence="7">
    <location>
        <begin position="327"/>
        <end position="350"/>
    </location>
</feature>
<gene>
    <name evidence="8" type="ORF">DL240_14715</name>
</gene>
<organism evidence="8 9">
    <name type="scientific">Lujinxingia litoralis</name>
    <dbReference type="NCBI Taxonomy" id="2211119"/>
    <lineage>
        <taxon>Bacteria</taxon>
        <taxon>Deltaproteobacteria</taxon>
        <taxon>Bradymonadales</taxon>
        <taxon>Lujinxingiaceae</taxon>
        <taxon>Lujinxingia</taxon>
    </lineage>
</organism>
<dbReference type="GO" id="GO:0004109">
    <property type="term" value="F:coproporphyrinogen oxidase activity"/>
    <property type="evidence" value="ECO:0007669"/>
    <property type="project" value="UniProtKB-EC"/>
</dbReference>
<dbReference type="SUPFAM" id="SSF102886">
    <property type="entry name" value="Coproporphyrinogen III oxidase"/>
    <property type="match status" value="1"/>
</dbReference>
<protein>
    <recommendedName>
        <fullName evidence="4">coproporphyrinogen oxidase</fullName>
        <ecNumber evidence="4">1.3.3.3</ecNumber>
    </recommendedName>
</protein>
<dbReference type="InterPro" id="IPR001260">
    <property type="entry name" value="Coprogen_oxidase_aer"/>
</dbReference>
<evidence type="ECO:0000256" key="2">
    <source>
        <dbReference type="ARBA" id="ARBA00010644"/>
    </source>
</evidence>
<dbReference type="Proteomes" id="UP000249169">
    <property type="component" value="Unassembled WGS sequence"/>
</dbReference>
<dbReference type="AlphaFoldDB" id="A0A328C4K0"/>
<accession>A0A328C4K0</accession>
<evidence type="ECO:0000256" key="7">
    <source>
        <dbReference type="SAM" id="MobiDB-lite"/>
    </source>
</evidence>
<dbReference type="EC" id="1.3.3.3" evidence="4"/>
<keyword evidence="6" id="KW-0627">Porphyrin biosynthesis</keyword>
<keyword evidence="5" id="KW-0560">Oxidoreductase</keyword>
<dbReference type="Pfam" id="PF01218">
    <property type="entry name" value="Coprogen_oxidas"/>
    <property type="match status" value="1"/>
</dbReference>
<reference evidence="8 9" key="1">
    <citation type="submission" date="2018-05" db="EMBL/GenBank/DDBJ databases">
        <title>Lujinxingia marina gen. nov. sp. nov., a new facultative anaerobic member of the class Deltaproteobacteria, and proposal of Lujinxingaceae fam. nov.</title>
        <authorList>
            <person name="Li C.-M."/>
        </authorList>
    </citation>
    <scope>NUCLEOTIDE SEQUENCE [LARGE SCALE GENOMIC DNA]</scope>
    <source>
        <strain evidence="8 9">B210</strain>
    </source>
</reference>
<comment type="similarity">
    <text evidence="2">Belongs to the aerobic coproporphyrinogen-III oxidase family.</text>
</comment>
<evidence type="ECO:0000256" key="6">
    <source>
        <dbReference type="ARBA" id="ARBA00023244"/>
    </source>
</evidence>
<comment type="pathway">
    <text evidence="1">Porphyrin-containing compound metabolism; protoporphyrin-IX biosynthesis; protoporphyrinogen-IX from coproporphyrinogen-III (O2 route): step 1/1.</text>
</comment>
<dbReference type="InterPro" id="IPR036406">
    <property type="entry name" value="Coprogen_oxidase_aer_sf"/>
</dbReference>
<dbReference type="RefSeq" id="WP_111730655.1">
    <property type="nucleotide sequence ID" value="NZ_QHKO01000007.1"/>
</dbReference>
<sequence>MTTAKRTYPESPRATRALELVETLQLALARRLVEAAPNADEPDFAPIEWLRDQGTHGGGKRLATAQTPTFNRASVNVSSVHYDDLPERRLASATAISTIVHPAHPLAPSMHMHISWTELKNGQGSWRVMADLNPSHPDAQATARFTDALRQVREDLFEEGQAQGDRYFDIPALGRTRGVAHFYLEGFNSGDFDADLAMARDYGQAVIATYGAILEEALKHAPAPTDAQRRQQLDYHTLYLFQVLTLDRGTTSGLLVHDQNDVGIMGSLPTYIDRDLLASWADRVPTPQPELVRALVAALPTEVPTPVDTASRERLAQVVREHYQRHPEALDLQASGNTLPPTVDNHLKPR</sequence>
<evidence type="ECO:0000256" key="1">
    <source>
        <dbReference type="ARBA" id="ARBA00005168"/>
    </source>
</evidence>
<dbReference type="GO" id="GO:0005737">
    <property type="term" value="C:cytoplasm"/>
    <property type="evidence" value="ECO:0007669"/>
    <property type="project" value="TreeGrafter"/>
</dbReference>
<name>A0A328C4K0_9DELT</name>
<dbReference type="GO" id="GO:0006782">
    <property type="term" value="P:protoporphyrinogen IX biosynthetic process"/>
    <property type="evidence" value="ECO:0007669"/>
    <property type="project" value="TreeGrafter"/>
</dbReference>
<dbReference type="OrthoDB" id="9777553at2"/>
<evidence type="ECO:0000313" key="8">
    <source>
        <dbReference type="EMBL" id="RAL20924.1"/>
    </source>
</evidence>
<dbReference type="PANTHER" id="PTHR10755">
    <property type="entry name" value="COPROPORPHYRINOGEN III OXIDASE, MITOCHONDRIAL"/>
    <property type="match status" value="1"/>
</dbReference>
<evidence type="ECO:0000313" key="9">
    <source>
        <dbReference type="Proteomes" id="UP000249169"/>
    </source>
</evidence>
<comment type="subunit">
    <text evidence="3">Homodimer.</text>
</comment>
<proteinExistence type="inferred from homology"/>
<dbReference type="EMBL" id="QHKO01000007">
    <property type="protein sequence ID" value="RAL20924.1"/>
    <property type="molecule type" value="Genomic_DNA"/>
</dbReference>
<keyword evidence="9" id="KW-1185">Reference proteome</keyword>
<evidence type="ECO:0000256" key="5">
    <source>
        <dbReference type="ARBA" id="ARBA00023002"/>
    </source>
</evidence>
<comment type="caution">
    <text evidence="8">The sequence shown here is derived from an EMBL/GenBank/DDBJ whole genome shotgun (WGS) entry which is preliminary data.</text>
</comment>
<dbReference type="Gene3D" id="3.40.1500.10">
    <property type="entry name" value="Coproporphyrinogen III oxidase, aerobic"/>
    <property type="match status" value="1"/>
</dbReference>
<evidence type="ECO:0000256" key="4">
    <source>
        <dbReference type="ARBA" id="ARBA00012869"/>
    </source>
</evidence>
<dbReference type="PANTHER" id="PTHR10755:SF0">
    <property type="entry name" value="OXYGEN-DEPENDENT COPROPORPHYRINOGEN-III OXIDASE, MITOCHONDRIAL"/>
    <property type="match status" value="1"/>
</dbReference>
<evidence type="ECO:0000256" key="3">
    <source>
        <dbReference type="ARBA" id="ARBA00011738"/>
    </source>
</evidence>